<feature type="transmembrane region" description="Helical" evidence="11">
    <location>
        <begin position="99"/>
        <end position="117"/>
    </location>
</feature>
<dbReference type="PANTHER" id="PTHR12869:SF0">
    <property type="entry name" value="BOS COMPLEX SUBUNIT TMEM147"/>
    <property type="match status" value="1"/>
</dbReference>
<evidence type="ECO:0000256" key="1">
    <source>
        <dbReference type="ARBA" id="ARBA00004477"/>
    </source>
</evidence>
<comment type="similarity">
    <text evidence="8">Belongs to the TMEM147 family.</text>
</comment>
<dbReference type="AlphaFoldDB" id="A0AAU9JDL9"/>
<evidence type="ECO:0000256" key="10">
    <source>
        <dbReference type="ARBA" id="ARBA00034899"/>
    </source>
</evidence>
<dbReference type="EMBL" id="CAJZBQ010000037">
    <property type="protein sequence ID" value="CAG9324997.1"/>
    <property type="molecule type" value="Genomic_DNA"/>
</dbReference>
<proteinExistence type="inferred from homology"/>
<dbReference type="GO" id="GO:0005886">
    <property type="term" value="C:plasma membrane"/>
    <property type="evidence" value="ECO:0007669"/>
    <property type="project" value="UniProtKB-SubCell"/>
</dbReference>
<protein>
    <recommendedName>
        <fullName evidence="9">BOS complex subunit TMEM147</fullName>
    </recommendedName>
    <alternativeName>
        <fullName evidence="10">Transmembrane protein 147</fullName>
    </alternativeName>
</protein>
<feature type="transmembrane region" description="Helical" evidence="11">
    <location>
        <begin position="137"/>
        <end position="157"/>
    </location>
</feature>
<evidence type="ECO:0000256" key="8">
    <source>
        <dbReference type="ARBA" id="ARBA00034739"/>
    </source>
</evidence>
<keyword evidence="4 11" id="KW-0812">Transmembrane</keyword>
<name>A0AAU9JDL9_9CILI</name>
<keyword evidence="3" id="KW-1003">Cell membrane</keyword>
<reference evidence="12" key="1">
    <citation type="submission" date="2021-09" db="EMBL/GenBank/DDBJ databases">
        <authorList>
            <consortium name="AG Swart"/>
            <person name="Singh M."/>
            <person name="Singh A."/>
            <person name="Seah K."/>
            <person name="Emmerich C."/>
        </authorList>
    </citation>
    <scope>NUCLEOTIDE SEQUENCE</scope>
    <source>
        <strain evidence="12">ATCC30299</strain>
    </source>
</reference>
<evidence type="ECO:0000256" key="7">
    <source>
        <dbReference type="ARBA" id="ARBA00023136"/>
    </source>
</evidence>
<keyword evidence="13" id="KW-1185">Reference proteome</keyword>
<accession>A0AAU9JDL9</accession>
<dbReference type="Proteomes" id="UP001162131">
    <property type="component" value="Unassembled WGS sequence"/>
</dbReference>
<feature type="transmembrane region" description="Helical" evidence="11">
    <location>
        <begin position="6"/>
        <end position="21"/>
    </location>
</feature>
<evidence type="ECO:0000256" key="5">
    <source>
        <dbReference type="ARBA" id="ARBA00022824"/>
    </source>
</evidence>
<dbReference type="InterPro" id="IPR019164">
    <property type="entry name" value="TMEM147"/>
</dbReference>
<evidence type="ECO:0000313" key="12">
    <source>
        <dbReference type="EMBL" id="CAG9324997.1"/>
    </source>
</evidence>
<evidence type="ECO:0000256" key="3">
    <source>
        <dbReference type="ARBA" id="ARBA00022475"/>
    </source>
</evidence>
<feature type="transmembrane region" description="Helical" evidence="11">
    <location>
        <begin position="164"/>
        <end position="181"/>
    </location>
</feature>
<comment type="subcellular location">
    <subcellularLocation>
        <location evidence="2">Cell membrane</location>
        <topology evidence="2">Multi-pass membrane protein</topology>
    </subcellularLocation>
    <subcellularLocation>
        <location evidence="1">Endoplasmic reticulum membrane</location>
        <topology evidence="1">Multi-pass membrane protein</topology>
    </subcellularLocation>
</comment>
<dbReference type="GO" id="GO:0005789">
    <property type="term" value="C:endoplasmic reticulum membrane"/>
    <property type="evidence" value="ECO:0007669"/>
    <property type="project" value="UniProtKB-SubCell"/>
</dbReference>
<organism evidence="12 13">
    <name type="scientific">Blepharisma stoltei</name>
    <dbReference type="NCBI Taxonomy" id="1481888"/>
    <lineage>
        <taxon>Eukaryota</taxon>
        <taxon>Sar</taxon>
        <taxon>Alveolata</taxon>
        <taxon>Ciliophora</taxon>
        <taxon>Postciliodesmatophora</taxon>
        <taxon>Heterotrichea</taxon>
        <taxon>Heterotrichida</taxon>
        <taxon>Blepharismidae</taxon>
        <taxon>Blepharisma</taxon>
    </lineage>
</organism>
<dbReference type="Pfam" id="PF09767">
    <property type="entry name" value="DUF2053"/>
    <property type="match status" value="1"/>
</dbReference>
<feature type="transmembrane region" description="Helical" evidence="11">
    <location>
        <begin position="193"/>
        <end position="215"/>
    </location>
</feature>
<keyword evidence="7 11" id="KW-0472">Membrane</keyword>
<gene>
    <name evidence="12" type="ORF">BSTOLATCC_MIC37743</name>
</gene>
<evidence type="ECO:0000256" key="6">
    <source>
        <dbReference type="ARBA" id="ARBA00022989"/>
    </source>
</evidence>
<dbReference type="PANTHER" id="PTHR12869">
    <property type="entry name" value="SMALL SEVEN TRANSMEMBRANE DOMAIN-CONTAINING PROTEIN"/>
    <property type="match status" value="1"/>
</dbReference>
<sequence length="220" mass="24631">MDVLHLINCFILSFGPIFIIFRTTRLRLYGVRTLISGFVGYIISAMFSLIFIDFNTKLKESRPIYAELITGLAGFVDVFILQAIFSWRSTKIGDKNIKMISAGLGWASAKIIAGYLISIISTSKESEFSWDFIQKSILANCEIGQMIAFACLVWVTVNGNKPERLIAWLLISVKVLIFPLSKEVLLIKHFIGIWGSLVFEGAFSIILVLVTKLLVDLAIL</sequence>
<feature type="transmembrane region" description="Helical" evidence="11">
    <location>
        <begin position="64"/>
        <end position="87"/>
    </location>
</feature>
<feature type="transmembrane region" description="Helical" evidence="11">
    <location>
        <begin position="33"/>
        <end position="52"/>
    </location>
</feature>
<comment type="caution">
    <text evidence="12">The sequence shown here is derived from an EMBL/GenBank/DDBJ whole genome shotgun (WGS) entry which is preliminary data.</text>
</comment>
<evidence type="ECO:0000256" key="2">
    <source>
        <dbReference type="ARBA" id="ARBA00004651"/>
    </source>
</evidence>
<evidence type="ECO:0000313" key="13">
    <source>
        <dbReference type="Proteomes" id="UP001162131"/>
    </source>
</evidence>
<keyword evidence="6 11" id="KW-1133">Transmembrane helix</keyword>
<evidence type="ECO:0000256" key="4">
    <source>
        <dbReference type="ARBA" id="ARBA00022692"/>
    </source>
</evidence>
<evidence type="ECO:0000256" key="11">
    <source>
        <dbReference type="SAM" id="Phobius"/>
    </source>
</evidence>
<keyword evidence="5" id="KW-0256">Endoplasmic reticulum</keyword>
<evidence type="ECO:0000256" key="9">
    <source>
        <dbReference type="ARBA" id="ARBA00034846"/>
    </source>
</evidence>